<evidence type="ECO:0000256" key="3">
    <source>
        <dbReference type="ARBA" id="ARBA00022630"/>
    </source>
</evidence>
<evidence type="ECO:0000256" key="6">
    <source>
        <dbReference type="RuleBase" id="RU004182"/>
    </source>
</evidence>
<comment type="cofactor">
    <cofactor evidence="2">
        <name>FAD</name>
        <dbReference type="ChEBI" id="CHEBI:57692"/>
    </cofactor>
</comment>
<organism evidence="8 9">
    <name type="scientific">Danxiaibacter flavus</name>
    <dbReference type="NCBI Taxonomy" id="3049108"/>
    <lineage>
        <taxon>Bacteria</taxon>
        <taxon>Pseudomonadati</taxon>
        <taxon>Bacteroidota</taxon>
        <taxon>Chitinophagia</taxon>
        <taxon>Chitinophagales</taxon>
        <taxon>Chitinophagaceae</taxon>
        <taxon>Danxiaibacter</taxon>
    </lineage>
</organism>
<protein>
    <submittedName>
        <fullName evidence="8">Deoxyribodipyrimidine photo-lyase</fullName>
        <ecNumber evidence="8">4.1.99.3</ecNumber>
    </submittedName>
</protein>
<sequence length="435" mass="51563">MKQKVNIMWFRRDLRLHDNAALYHALKRKLPVVAIFIFDKNILDDLEEKKDRRVEFIHQELHEMQAELEAHKSSLSVFYDKPVHIFKQLFDEFDIDTVFANEDFEQYAIDRDNAISEICKKHNAAFMLYKDQVIFSKNEVLKDDGTPYTVFTPYSKKWKAALNDFYLKSYPVKKYAGNFLKQTPHRIPPLEHMGFEKTDLPFPSKSFNQSLIEKYSGTRDYPGIKGTSHLGVHLRFGTISIRELVRYAKKHSEVFLNELIWREFYQMILSQFEHVRKYHSFRKEYDHVKWRNNEKEFEAWCNGQTGYPIVDAGMRELNATGFMHNRVRMITASFLTKHLLIDWRWGESYFAKKLLDYDFANNNGGWQWAAGSGCDAAPYFRVFNPALQAKKFDKDMKYIRKWVPELDELSYPQPIVEHEAARKKALEVYAKAVKL</sequence>
<dbReference type="EMBL" id="JAULBC010000002">
    <property type="protein sequence ID" value="MEX6687823.1"/>
    <property type="molecule type" value="Genomic_DNA"/>
</dbReference>
<dbReference type="InterPro" id="IPR006050">
    <property type="entry name" value="DNA_photolyase_N"/>
</dbReference>
<dbReference type="PANTHER" id="PTHR11455:SF9">
    <property type="entry name" value="CRYPTOCHROME CIRCADIAN CLOCK 5 ISOFORM X1"/>
    <property type="match status" value="1"/>
</dbReference>
<keyword evidence="8" id="KW-0456">Lyase</keyword>
<evidence type="ECO:0000313" key="8">
    <source>
        <dbReference type="EMBL" id="MEX6687823.1"/>
    </source>
</evidence>
<evidence type="ECO:0000256" key="4">
    <source>
        <dbReference type="ARBA" id="ARBA00022827"/>
    </source>
</evidence>
<accession>A0ABV3ZDA2</accession>
<dbReference type="Pfam" id="PF03441">
    <property type="entry name" value="FAD_binding_7"/>
    <property type="match status" value="1"/>
</dbReference>
<dbReference type="PROSITE" id="PS00691">
    <property type="entry name" value="DNA_PHOTOLYASES_1_2"/>
    <property type="match status" value="1"/>
</dbReference>
<dbReference type="InterPro" id="IPR018394">
    <property type="entry name" value="DNA_photolyase_1_CS_C"/>
</dbReference>
<keyword evidence="4 6" id="KW-0274">FAD</keyword>
<dbReference type="PROSITE" id="PS51645">
    <property type="entry name" value="PHR_CRY_ALPHA_BETA"/>
    <property type="match status" value="1"/>
</dbReference>
<dbReference type="InterPro" id="IPR036155">
    <property type="entry name" value="Crypto/Photolyase_N_sf"/>
</dbReference>
<dbReference type="PANTHER" id="PTHR11455">
    <property type="entry name" value="CRYPTOCHROME"/>
    <property type="match status" value="1"/>
</dbReference>
<dbReference type="Gene3D" id="3.40.50.620">
    <property type="entry name" value="HUPs"/>
    <property type="match status" value="1"/>
</dbReference>
<dbReference type="Proteomes" id="UP001560573">
    <property type="component" value="Unassembled WGS sequence"/>
</dbReference>
<dbReference type="RefSeq" id="WP_369329227.1">
    <property type="nucleotide sequence ID" value="NZ_JAULBC010000002.1"/>
</dbReference>
<keyword evidence="9" id="KW-1185">Reference proteome</keyword>
<dbReference type="PRINTS" id="PR00147">
    <property type="entry name" value="DNAPHOTLYASE"/>
</dbReference>
<evidence type="ECO:0000259" key="7">
    <source>
        <dbReference type="PROSITE" id="PS51645"/>
    </source>
</evidence>
<evidence type="ECO:0000256" key="5">
    <source>
        <dbReference type="ARBA" id="ARBA00022991"/>
    </source>
</evidence>
<dbReference type="PROSITE" id="PS00394">
    <property type="entry name" value="DNA_PHOTOLYASES_1_1"/>
    <property type="match status" value="1"/>
</dbReference>
<dbReference type="Gene3D" id="1.25.40.80">
    <property type="match status" value="1"/>
</dbReference>
<comment type="similarity">
    <text evidence="6">Belongs to the DNA photolyase family.</text>
</comment>
<dbReference type="InterPro" id="IPR005101">
    <property type="entry name" value="Cryptochr/Photolyase_FAD-bd"/>
</dbReference>
<reference evidence="8 9" key="1">
    <citation type="submission" date="2023-07" db="EMBL/GenBank/DDBJ databases">
        <authorList>
            <person name="Lian W.-H."/>
        </authorList>
    </citation>
    <scope>NUCLEOTIDE SEQUENCE [LARGE SCALE GENOMIC DNA]</scope>
    <source>
        <strain evidence="8 9">SYSU DXS3180</strain>
    </source>
</reference>
<comment type="cofactor">
    <cofactor evidence="1">
        <name>(6R)-5,10-methylene-5,6,7,8-tetrahydrofolate</name>
        <dbReference type="ChEBI" id="CHEBI:15636"/>
    </cofactor>
</comment>
<dbReference type="SUPFAM" id="SSF52425">
    <property type="entry name" value="Cryptochrome/photolyase, N-terminal domain"/>
    <property type="match status" value="1"/>
</dbReference>
<dbReference type="InterPro" id="IPR002081">
    <property type="entry name" value="Cryptochrome/DNA_photolyase_1"/>
</dbReference>
<dbReference type="GO" id="GO:0003904">
    <property type="term" value="F:deoxyribodipyrimidine photo-lyase activity"/>
    <property type="evidence" value="ECO:0007669"/>
    <property type="project" value="UniProtKB-EC"/>
</dbReference>
<dbReference type="Gene3D" id="1.10.579.10">
    <property type="entry name" value="DNA Cyclobutane Dipyrimidine Photolyase, subunit A, domain 3"/>
    <property type="match status" value="1"/>
</dbReference>
<name>A0ABV3ZDA2_9BACT</name>
<dbReference type="InterPro" id="IPR036134">
    <property type="entry name" value="Crypto/Photolyase_FAD-like_sf"/>
</dbReference>
<gene>
    <name evidence="8" type="ORF">QTN47_09980</name>
</gene>
<dbReference type="Pfam" id="PF00875">
    <property type="entry name" value="DNA_photolyase"/>
    <property type="match status" value="1"/>
</dbReference>
<keyword evidence="5 6" id="KW-0157">Chromophore</keyword>
<evidence type="ECO:0000313" key="9">
    <source>
        <dbReference type="Proteomes" id="UP001560573"/>
    </source>
</evidence>
<dbReference type="EC" id="4.1.99.3" evidence="8"/>
<comment type="caution">
    <text evidence="8">The sequence shown here is derived from an EMBL/GenBank/DDBJ whole genome shotgun (WGS) entry which is preliminary data.</text>
</comment>
<feature type="domain" description="Photolyase/cryptochrome alpha/beta" evidence="7">
    <location>
        <begin position="4"/>
        <end position="134"/>
    </location>
</feature>
<dbReference type="InterPro" id="IPR014729">
    <property type="entry name" value="Rossmann-like_a/b/a_fold"/>
</dbReference>
<evidence type="ECO:0000256" key="2">
    <source>
        <dbReference type="ARBA" id="ARBA00001974"/>
    </source>
</evidence>
<dbReference type="SUPFAM" id="SSF48173">
    <property type="entry name" value="Cryptochrome/photolyase FAD-binding domain"/>
    <property type="match status" value="1"/>
</dbReference>
<keyword evidence="3 6" id="KW-0285">Flavoprotein</keyword>
<proteinExistence type="inferred from homology"/>
<evidence type="ECO:0000256" key="1">
    <source>
        <dbReference type="ARBA" id="ARBA00001932"/>
    </source>
</evidence>